<comment type="caution">
    <text evidence="1">The sequence shown here is derived from an EMBL/GenBank/DDBJ whole genome shotgun (WGS) entry which is preliminary data.</text>
</comment>
<proteinExistence type="predicted"/>
<dbReference type="GO" id="GO:0005737">
    <property type="term" value="C:cytoplasm"/>
    <property type="evidence" value="ECO:0007669"/>
    <property type="project" value="TreeGrafter"/>
</dbReference>
<dbReference type="GO" id="GO:0009432">
    <property type="term" value="P:SOS response"/>
    <property type="evidence" value="ECO:0007669"/>
    <property type="project" value="TreeGrafter"/>
</dbReference>
<dbReference type="EMBL" id="BARS01021782">
    <property type="protein sequence ID" value="GAG07575.1"/>
    <property type="molecule type" value="Genomic_DNA"/>
</dbReference>
<dbReference type="Gene3D" id="3.30.470.20">
    <property type="entry name" value="ATP-grasp fold, B domain"/>
    <property type="match status" value="1"/>
</dbReference>
<feature type="non-terminal residue" evidence="1">
    <location>
        <position position="271"/>
    </location>
</feature>
<dbReference type="SUPFAM" id="SSF56059">
    <property type="entry name" value="Glutathione synthetase ATP-binding domain-like"/>
    <property type="match status" value="1"/>
</dbReference>
<gene>
    <name evidence="1" type="ORF">S01H1_34927</name>
</gene>
<protein>
    <submittedName>
        <fullName evidence="1">Uncharacterized protein</fullName>
    </submittedName>
</protein>
<organism evidence="1">
    <name type="scientific">marine sediment metagenome</name>
    <dbReference type="NCBI Taxonomy" id="412755"/>
    <lineage>
        <taxon>unclassified sequences</taxon>
        <taxon>metagenomes</taxon>
        <taxon>ecological metagenomes</taxon>
    </lineage>
</organism>
<feature type="non-terminal residue" evidence="1">
    <location>
        <position position="1"/>
    </location>
</feature>
<dbReference type="InterPro" id="IPR026838">
    <property type="entry name" value="YheC/D"/>
</dbReference>
<dbReference type="GO" id="GO:0018169">
    <property type="term" value="F:ribosomal S6-glutamic acid ligase activity"/>
    <property type="evidence" value="ECO:0007669"/>
    <property type="project" value="TreeGrafter"/>
</dbReference>
<dbReference type="PANTHER" id="PTHR21621:SF0">
    <property type="entry name" value="BETA-CITRYLGLUTAMATE SYNTHASE B-RELATED"/>
    <property type="match status" value="1"/>
</dbReference>
<sequence>AAFATSKDIIGPGLFQSFWTYDKGWVRNSGKAHSRILFDKFTPSSARQKNKLKLLTSSRYICTFNNKKITDLFQNKLKTYNHFKEFAIPTVEITSPSKQKIILAKTKLDRLLKKHKYGIDLNNGFLIKDKTGAGGFKIHRVDFDKKGLKEIIKHHESDKKSLSYILQPFINCSDSFGKHYGLIDLRLILLNHKILQTYIRIAKKGKFECNYHQGGKLVYISQKKIPKDVLTMTKKIIKKLDAELDLKHSLYALDFVRSNNGNLYFIEGNTN</sequence>
<evidence type="ECO:0000313" key="1">
    <source>
        <dbReference type="EMBL" id="GAG07575.1"/>
    </source>
</evidence>
<reference evidence="1" key="1">
    <citation type="journal article" date="2014" name="Front. Microbiol.">
        <title>High frequency of phylogenetically diverse reductive dehalogenase-homologous genes in deep subseafloor sedimentary metagenomes.</title>
        <authorList>
            <person name="Kawai M."/>
            <person name="Futagami T."/>
            <person name="Toyoda A."/>
            <person name="Takaki Y."/>
            <person name="Nishi S."/>
            <person name="Hori S."/>
            <person name="Arai W."/>
            <person name="Tsubouchi T."/>
            <person name="Morono Y."/>
            <person name="Uchiyama I."/>
            <person name="Ito T."/>
            <person name="Fujiyama A."/>
            <person name="Inagaki F."/>
            <person name="Takami H."/>
        </authorList>
    </citation>
    <scope>NUCLEOTIDE SEQUENCE</scope>
    <source>
        <strain evidence="1">Expedition CK06-06</strain>
    </source>
</reference>
<dbReference type="PANTHER" id="PTHR21621">
    <property type="entry name" value="RIBOSOMAL PROTEIN S6 MODIFICATION PROTEIN"/>
    <property type="match status" value="1"/>
</dbReference>
<dbReference type="Pfam" id="PF14398">
    <property type="entry name" value="ATPgrasp_YheCD"/>
    <property type="match status" value="1"/>
</dbReference>
<name>X0UPI7_9ZZZZ</name>
<accession>X0UPI7</accession>
<dbReference type="AlphaFoldDB" id="X0UPI7"/>